<keyword evidence="2" id="KW-1185">Reference proteome</keyword>
<dbReference type="EMBL" id="CP042469">
    <property type="protein sequence ID" value="QOX65717.1"/>
    <property type="molecule type" value="Genomic_DNA"/>
</dbReference>
<dbReference type="Proteomes" id="UP000594014">
    <property type="component" value="Chromosome"/>
</dbReference>
<gene>
    <name evidence="1" type="ORF">FRZ06_21385</name>
</gene>
<accession>A0ACD1AGU1</accession>
<proteinExistence type="predicted"/>
<sequence length="395" mass="42268">MKIKQIKQSFPDFRGKKSIAAGILILLVILFSVRMMTSTSVGNDGSDESYSVSVAVERASALPVSPVYTYKATLEPKEYGLVTTKIAGKVSSIFFENGDAVEQGQALIQIDTQDIENQLASAANQLKIASFSEQKAKAALSSAQLAFDRAQALFQEGAVSQSSLDAATTSLQTTNADYSLAQANINTAKISMQFLKDQMANATICAPISGIIDSKNVSVGQYLTTQGSNVVLAKINDTSVLNAVIQVEQDRLSLIQVGQKSTVTLDGSDKTFEGMVTSIDPSADPASRSFKCKIALNQKDPELMPGIFTTVSFSGLAAKMAITVPMDAVIENGGKYYLYLAENNKAVRREVQIGELLNQTISIQSGIQEGDSVIISNVSMLQDGDSIKVQDKEVQ</sequence>
<reference evidence="1" key="1">
    <citation type="submission" date="2019-08" db="EMBL/GenBank/DDBJ databases">
        <title>Genome sequence of Clostridiales bacterium MT110.</title>
        <authorList>
            <person name="Cao J."/>
        </authorList>
    </citation>
    <scope>NUCLEOTIDE SEQUENCE</scope>
    <source>
        <strain evidence="1">MT110</strain>
    </source>
</reference>
<evidence type="ECO:0000313" key="2">
    <source>
        <dbReference type="Proteomes" id="UP000594014"/>
    </source>
</evidence>
<protein>
    <submittedName>
        <fullName evidence="1">Efflux RND transporter periplasmic adaptor subunit</fullName>
    </submittedName>
</protein>
<evidence type="ECO:0000313" key="1">
    <source>
        <dbReference type="EMBL" id="QOX65717.1"/>
    </source>
</evidence>
<organism evidence="1 2">
    <name type="scientific">Anoxybacterium hadale</name>
    <dbReference type="NCBI Taxonomy" id="3408580"/>
    <lineage>
        <taxon>Bacteria</taxon>
        <taxon>Bacillati</taxon>
        <taxon>Bacillota</taxon>
        <taxon>Clostridia</taxon>
        <taxon>Peptostreptococcales</taxon>
        <taxon>Anaerovoracaceae</taxon>
        <taxon>Anoxybacterium</taxon>
    </lineage>
</organism>
<name>A0ACD1AGU1_9FIRM</name>